<evidence type="ECO:0000256" key="1">
    <source>
        <dbReference type="ARBA" id="ARBA00023027"/>
    </source>
</evidence>
<dbReference type="RefSeq" id="WP_218155118.1">
    <property type="nucleotide sequence ID" value="NZ_FPBZ01000006.1"/>
</dbReference>
<sequence>MRVAVCSAQSYDRQVFTAANHDIGHELVFFDSRLCYETRQMVGGFSAVCVFVNDSLNARVLETLALQGTRLIALRCAGFNNVDIQAASSSWPTYRESFGLFAPLGGRA</sequence>
<dbReference type="SUPFAM" id="SSF52283">
    <property type="entry name" value="Formate/glycerate dehydrogenase catalytic domain-like"/>
    <property type="match status" value="1"/>
</dbReference>
<evidence type="ECO:0000313" key="4">
    <source>
        <dbReference type="Proteomes" id="UP000182649"/>
    </source>
</evidence>
<dbReference type="EMBL" id="FPBZ01000006">
    <property type="protein sequence ID" value="SFU52407.1"/>
    <property type="molecule type" value="Genomic_DNA"/>
</dbReference>
<dbReference type="Gene3D" id="3.40.50.720">
    <property type="entry name" value="NAD(P)-binding Rossmann-like Domain"/>
    <property type="match status" value="1"/>
</dbReference>
<accession>A0A1I7GVC1</accession>
<dbReference type="GO" id="GO:0051287">
    <property type="term" value="F:NAD binding"/>
    <property type="evidence" value="ECO:0007669"/>
    <property type="project" value="InterPro"/>
</dbReference>
<organism evidence="3 4">
    <name type="scientific">Nitrosospira multiformis</name>
    <dbReference type="NCBI Taxonomy" id="1231"/>
    <lineage>
        <taxon>Bacteria</taxon>
        <taxon>Pseudomonadati</taxon>
        <taxon>Pseudomonadota</taxon>
        <taxon>Betaproteobacteria</taxon>
        <taxon>Nitrosomonadales</taxon>
        <taxon>Nitrosomonadaceae</taxon>
        <taxon>Nitrosospira</taxon>
    </lineage>
</organism>
<dbReference type="Proteomes" id="UP000182649">
    <property type="component" value="Unassembled WGS sequence"/>
</dbReference>
<evidence type="ECO:0000259" key="2">
    <source>
        <dbReference type="Pfam" id="PF00389"/>
    </source>
</evidence>
<reference evidence="3 4" key="1">
    <citation type="submission" date="2016-10" db="EMBL/GenBank/DDBJ databases">
        <authorList>
            <person name="de Groot N.N."/>
        </authorList>
    </citation>
    <scope>NUCLEOTIDE SEQUENCE [LARGE SCALE GENOMIC DNA]</scope>
    <source>
        <strain evidence="3 4">Nl14</strain>
    </source>
</reference>
<gene>
    <name evidence="3" type="ORF">SAMN05216417_1066</name>
</gene>
<proteinExistence type="predicted"/>
<dbReference type="AlphaFoldDB" id="A0A1I7GVC1"/>
<dbReference type="PANTHER" id="PTHR43026:SF1">
    <property type="entry name" value="2-HYDROXYACID DEHYDROGENASE HOMOLOG 1-RELATED"/>
    <property type="match status" value="1"/>
</dbReference>
<name>A0A1I7GVC1_9PROT</name>
<protein>
    <submittedName>
        <fullName evidence="3">D-lactate dehydrogenase</fullName>
    </submittedName>
</protein>
<dbReference type="InterPro" id="IPR058205">
    <property type="entry name" value="D-LDH-like"/>
</dbReference>
<feature type="domain" description="D-isomer specific 2-hydroxyacid dehydrogenase catalytic" evidence="2">
    <location>
        <begin position="3"/>
        <end position="88"/>
    </location>
</feature>
<dbReference type="GO" id="GO:0008720">
    <property type="term" value="F:D-lactate dehydrogenase (NAD+) activity"/>
    <property type="evidence" value="ECO:0007669"/>
    <property type="project" value="TreeGrafter"/>
</dbReference>
<dbReference type="InterPro" id="IPR006139">
    <property type="entry name" value="D-isomer_2_OHA_DH_cat_dom"/>
</dbReference>
<evidence type="ECO:0000313" key="3">
    <source>
        <dbReference type="EMBL" id="SFU52407.1"/>
    </source>
</evidence>
<dbReference type="Pfam" id="PF00389">
    <property type="entry name" value="2-Hacid_dh"/>
    <property type="match status" value="1"/>
</dbReference>
<dbReference type="PANTHER" id="PTHR43026">
    <property type="entry name" value="2-HYDROXYACID DEHYDROGENASE HOMOLOG 1-RELATED"/>
    <property type="match status" value="1"/>
</dbReference>
<keyword evidence="1" id="KW-0520">NAD</keyword>